<dbReference type="GO" id="GO:0006310">
    <property type="term" value="P:DNA recombination"/>
    <property type="evidence" value="ECO:0007669"/>
    <property type="project" value="InterPro"/>
</dbReference>
<dbReference type="AlphaFoldDB" id="A0A6C0JDI8"/>
<dbReference type="GO" id="GO:0016788">
    <property type="term" value="F:hydrolase activity, acting on ester bonds"/>
    <property type="evidence" value="ECO:0007669"/>
    <property type="project" value="InterPro"/>
</dbReference>
<dbReference type="GO" id="GO:0000287">
    <property type="term" value="F:magnesium ion binding"/>
    <property type="evidence" value="ECO:0007669"/>
    <property type="project" value="InterPro"/>
</dbReference>
<dbReference type="Pfam" id="PF04848">
    <property type="entry name" value="Pox_A22"/>
    <property type="match status" value="1"/>
</dbReference>
<evidence type="ECO:0000313" key="2">
    <source>
        <dbReference type="EMBL" id="QHU02786.1"/>
    </source>
</evidence>
<proteinExistence type="predicted"/>
<dbReference type="Gene3D" id="3.30.420.10">
    <property type="entry name" value="Ribonuclease H-like superfamily/Ribonuclease H"/>
    <property type="match status" value="1"/>
</dbReference>
<dbReference type="InterPro" id="IPR012337">
    <property type="entry name" value="RNaseH-like_sf"/>
</dbReference>
<sequence length="293" mass="34247">MVFISIFMCNKMSKSDLSTKTILSIDVGMKNLGFCILMKDKTQDYIIKKWDVLNICDEKPNICCFQEKNGKTNGVCSKQGKFVKDTRVYCRKHAIEFAIPTPNINLKKIKKLKMNQLYDFADEYNIEYKRPILRKELLELIDTHIETSYYKAVVPIRADEINLIDIGRTMKKQFDEVFACDLMDITHVAIENQISPLASRMKTLQGMITQYFIMKTKTQIQFISSENKLRQFNIHTGTYNDRKKKGVEKTKELLSEDNNVQLSQWADHFNKHKKKDDMADAFLQGVYFITQLE</sequence>
<dbReference type="SUPFAM" id="SSF53098">
    <property type="entry name" value="Ribonuclease H-like"/>
    <property type="match status" value="1"/>
</dbReference>
<dbReference type="GO" id="GO:0000400">
    <property type="term" value="F:four-way junction DNA binding"/>
    <property type="evidence" value="ECO:0007669"/>
    <property type="project" value="InterPro"/>
</dbReference>
<dbReference type="EMBL" id="MN740363">
    <property type="protein sequence ID" value="QHU02786.1"/>
    <property type="molecule type" value="Genomic_DNA"/>
</dbReference>
<keyword evidence="1" id="KW-0378">Hydrolase</keyword>
<evidence type="ECO:0008006" key="3">
    <source>
        <dbReference type="Google" id="ProtNLM"/>
    </source>
</evidence>
<name>A0A6C0JDI8_9ZZZZ</name>
<accession>A0A6C0JDI8</accession>
<reference evidence="2" key="1">
    <citation type="journal article" date="2020" name="Nature">
        <title>Giant virus diversity and host interactions through global metagenomics.</title>
        <authorList>
            <person name="Schulz F."/>
            <person name="Roux S."/>
            <person name="Paez-Espino D."/>
            <person name="Jungbluth S."/>
            <person name="Walsh D.A."/>
            <person name="Denef V.J."/>
            <person name="McMahon K.D."/>
            <person name="Konstantinidis K.T."/>
            <person name="Eloe-Fadrosh E.A."/>
            <person name="Kyrpides N.C."/>
            <person name="Woyke T."/>
        </authorList>
    </citation>
    <scope>NUCLEOTIDE SEQUENCE</scope>
    <source>
        <strain evidence="2">GVMAG-M-3300025880-76</strain>
    </source>
</reference>
<organism evidence="2">
    <name type="scientific">viral metagenome</name>
    <dbReference type="NCBI Taxonomy" id="1070528"/>
    <lineage>
        <taxon>unclassified sequences</taxon>
        <taxon>metagenomes</taxon>
        <taxon>organismal metagenomes</taxon>
    </lineage>
</organism>
<protein>
    <recommendedName>
        <fullName evidence="3">Mitochondrial resolvase Ydc2 catalytic domain-containing protein</fullName>
    </recommendedName>
</protein>
<dbReference type="GO" id="GO:0006281">
    <property type="term" value="P:DNA repair"/>
    <property type="evidence" value="ECO:0007669"/>
    <property type="project" value="InterPro"/>
</dbReference>
<evidence type="ECO:0000256" key="1">
    <source>
        <dbReference type="ARBA" id="ARBA00022801"/>
    </source>
</evidence>
<dbReference type="InterPro" id="IPR006932">
    <property type="entry name" value="HJ-resolvase_A22"/>
</dbReference>
<dbReference type="InterPro" id="IPR036397">
    <property type="entry name" value="RNaseH_sf"/>
</dbReference>